<evidence type="ECO:0000313" key="1">
    <source>
        <dbReference type="EMBL" id="KAF5336994.1"/>
    </source>
</evidence>
<dbReference type="SUPFAM" id="SSF51695">
    <property type="entry name" value="PLC-like phosphodiesterases"/>
    <property type="match status" value="1"/>
</dbReference>
<accession>A0A8H5C8B6</accession>
<dbReference type="EMBL" id="JAACJK010000057">
    <property type="protein sequence ID" value="KAF5336994.1"/>
    <property type="molecule type" value="Genomic_DNA"/>
</dbReference>
<protein>
    <recommendedName>
        <fullName evidence="3">Phosphatidylinositol-specific phospholipase C X domain-containing protein</fullName>
    </recommendedName>
</protein>
<dbReference type="GO" id="GO:0008081">
    <property type="term" value="F:phosphoric diester hydrolase activity"/>
    <property type="evidence" value="ECO:0007669"/>
    <property type="project" value="InterPro"/>
</dbReference>
<keyword evidence="2" id="KW-1185">Reference proteome</keyword>
<dbReference type="InterPro" id="IPR017946">
    <property type="entry name" value="PLC-like_Pdiesterase_TIM-brl"/>
</dbReference>
<reference evidence="1 2" key="1">
    <citation type="journal article" date="2020" name="ISME J.">
        <title>Uncovering the hidden diversity of litter-decomposition mechanisms in mushroom-forming fungi.</title>
        <authorList>
            <person name="Floudas D."/>
            <person name="Bentzer J."/>
            <person name="Ahren D."/>
            <person name="Johansson T."/>
            <person name="Persson P."/>
            <person name="Tunlid A."/>
        </authorList>
    </citation>
    <scope>NUCLEOTIDE SEQUENCE [LARGE SCALE GENOMIC DNA]</scope>
    <source>
        <strain evidence="1 2">CBS 175.51</strain>
    </source>
</reference>
<comment type="caution">
    <text evidence="1">The sequence shown here is derived from an EMBL/GenBank/DDBJ whole genome shotgun (WGS) entry which is preliminary data.</text>
</comment>
<dbReference type="Proteomes" id="UP000541558">
    <property type="component" value="Unassembled WGS sequence"/>
</dbReference>
<name>A0A8H5C8B6_9AGAR</name>
<proteinExistence type="predicted"/>
<evidence type="ECO:0000313" key="2">
    <source>
        <dbReference type="Proteomes" id="UP000541558"/>
    </source>
</evidence>
<evidence type="ECO:0008006" key="3">
    <source>
        <dbReference type="Google" id="ProtNLM"/>
    </source>
</evidence>
<organism evidence="1 2">
    <name type="scientific">Ephemerocybe angulata</name>
    <dbReference type="NCBI Taxonomy" id="980116"/>
    <lineage>
        <taxon>Eukaryota</taxon>
        <taxon>Fungi</taxon>
        <taxon>Dikarya</taxon>
        <taxon>Basidiomycota</taxon>
        <taxon>Agaricomycotina</taxon>
        <taxon>Agaricomycetes</taxon>
        <taxon>Agaricomycetidae</taxon>
        <taxon>Agaricales</taxon>
        <taxon>Agaricineae</taxon>
        <taxon>Psathyrellaceae</taxon>
        <taxon>Ephemerocybe</taxon>
    </lineage>
</organism>
<dbReference type="OrthoDB" id="1046782at2759"/>
<dbReference type="PANTHER" id="PTHR13593:SF148">
    <property type="entry name" value="PHOSPHATIDYLINOSITOL-SPECIFIC PHOSPHOLIPASE C X DOMAIN-CONTAINING PROTEIN"/>
    <property type="match status" value="1"/>
</dbReference>
<dbReference type="GO" id="GO:0006629">
    <property type="term" value="P:lipid metabolic process"/>
    <property type="evidence" value="ECO:0007669"/>
    <property type="project" value="InterPro"/>
</dbReference>
<sequence>MKFCIYNLTDALIEASIGFVESIHEEKGSDKANIRLQPGKSTTISKFRVKYVLLHGSSNLPDDPPELFRVSLPGFWAKRGASWKAVKVENEGRCPWRLYWFWPAKALVVVPRRDMASFLSELPDSLSLASLVLPGTHDTMAFYGWPISQCQSRSTPLSTQFLQGIRVIDVRLAVIPVIPVPKASNGAPGIPFPPGKMAEAQNASAETSLPTPQYKLVAYHGIYPQRTPFSTILSSIHTFLTSPAGCKETIVMSIKQEDFSVTPGTLFSRLVREEIQRSPGGFKDTDDKGNRDLGIWFLENRVPTLGEARGKCVLLSRFGIEGAEWEGGWEGMGIHPLHWPNSEKRGFVWYLKGTAIRTHDWYAIPSFLSIPEKTALSILVLQPSVPFPLTFPLVPSPEGGEEKEGGVGGYPMLNITYLSAAMFPLALPPTVAKGAGWPGFKLGFEGVNARVGRWLLEELVPDLKTFSTVKSASAPKAPENGYGAVKQAPVDDARQKKRREGLRWLRPKPTRKSCDTPLLEDALFPAALDETVLAPASRIRGWALMDYYSSEKSKALVPLLVEFNHRGRRSGEEGWP</sequence>
<dbReference type="AlphaFoldDB" id="A0A8H5C8B6"/>
<dbReference type="InterPro" id="IPR051057">
    <property type="entry name" value="PI-PLC_domain"/>
</dbReference>
<dbReference type="PANTHER" id="PTHR13593">
    <property type="match status" value="1"/>
</dbReference>
<dbReference type="Gene3D" id="3.20.20.190">
    <property type="entry name" value="Phosphatidylinositol (PI) phosphodiesterase"/>
    <property type="match status" value="1"/>
</dbReference>
<gene>
    <name evidence="1" type="ORF">D9611_002969</name>
</gene>